<gene>
    <name evidence="4" type="ORF">MARU1_000377</name>
</gene>
<comment type="catalytic activity">
    <reaction evidence="1">
        <text>a diacylglycerol + H2O = a monoacylglycerol + a fatty acid + H(+)</text>
        <dbReference type="Rhea" id="RHEA:32731"/>
        <dbReference type="ChEBI" id="CHEBI:15377"/>
        <dbReference type="ChEBI" id="CHEBI:15378"/>
        <dbReference type="ChEBI" id="CHEBI:17408"/>
        <dbReference type="ChEBI" id="CHEBI:18035"/>
        <dbReference type="ChEBI" id="CHEBI:28868"/>
    </reaction>
</comment>
<comment type="catalytic activity">
    <reaction evidence="2">
        <text>a monoacylglycerol + H2O = glycerol + a fatty acid + H(+)</text>
        <dbReference type="Rhea" id="RHEA:15245"/>
        <dbReference type="ChEBI" id="CHEBI:15377"/>
        <dbReference type="ChEBI" id="CHEBI:15378"/>
        <dbReference type="ChEBI" id="CHEBI:17408"/>
        <dbReference type="ChEBI" id="CHEBI:17754"/>
        <dbReference type="ChEBI" id="CHEBI:28868"/>
    </reaction>
</comment>
<protein>
    <submittedName>
        <fullName evidence="4">Carboxymethylenebutenolidase</fullName>
        <ecNumber evidence="4">3.1.1.45</ecNumber>
    </submittedName>
</protein>
<dbReference type="EC" id="3.1.1.45" evidence="4"/>
<dbReference type="Gene3D" id="3.40.50.1820">
    <property type="entry name" value="alpha/beta hydrolase"/>
    <property type="match status" value="1"/>
</dbReference>
<evidence type="ECO:0000313" key="4">
    <source>
        <dbReference type="EMBL" id="WFD14375.1"/>
    </source>
</evidence>
<reference evidence="4 5" key="1">
    <citation type="submission" date="2023-03" db="EMBL/GenBank/DDBJ databases">
        <title>Mating type loci evolution in Malassezia.</title>
        <authorList>
            <person name="Coelho M.A."/>
        </authorList>
    </citation>
    <scope>NUCLEOTIDE SEQUENCE [LARGE SCALE GENOMIC DNA]</scope>
    <source>
        <strain evidence="4 5">CBS 13387</strain>
    </source>
</reference>
<organism evidence="4 5">
    <name type="scientific">Malassezia arunalokei</name>
    <dbReference type="NCBI Taxonomy" id="1514897"/>
    <lineage>
        <taxon>Eukaryota</taxon>
        <taxon>Fungi</taxon>
        <taxon>Dikarya</taxon>
        <taxon>Basidiomycota</taxon>
        <taxon>Ustilaginomycotina</taxon>
        <taxon>Malasseziomycetes</taxon>
        <taxon>Malasseziales</taxon>
        <taxon>Malasseziaceae</taxon>
        <taxon>Malassezia</taxon>
    </lineage>
</organism>
<dbReference type="Pfam" id="PF01738">
    <property type="entry name" value="DLH"/>
    <property type="match status" value="1"/>
</dbReference>
<dbReference type="EMBL" id="CP119916">
    <property type="protein sequence ID" value="WFD14375.1"/>
    <property type="molecule type" value="Genomic_DNA"/>
</dbReference>
<evidence type="ECO:0000256" key="1">
    <source>
        <dbReference type="ARBA" id="ARBA00047591"/>
    </source>
</evidence>
<feature type="domain" description="Dienelactone hydrolase" evidence="3">
    <location>
        <begin position="27"/>
        <end position="259"/>
    </location>
</feature>
<dbReference type="AlphaFoldDB" id="A0AAJ5YYQ2"/>
<sequence>MSQSACVISPVKSEYQPKGISGKVAGLDAYVVGPDSKNVLVCVYDIFGFWHTTKQSADLLSEALRVKVIMPDFFRGKPWPMNAFPPRDEEEQKVFDEWFATVASVSDRKKDLDAIAQELKSQGVEKIGVYGFSWGAKIASLAGYEGTPFTGVVIVYPAMMHGGGEKQVVPESIMVSGEDSKYLGVPAAFFPSKDEPRDESDKYWSTLKQSRPELVEKSVYHYYDIFHGFAAAPANFHDEANRAAATELYQRLANFFHTIFQSSP</sequence>
<accession>A0AAJ5YYQ2</accession>
<evidence type="ECO:0000259" key="3">
    <source>
        <dbReference type="Pfam" id="PF01738"/>
    </source>
</evidence>
<dbReference type="PANTHER" id="PTHR47668">
    <property type="entry name" value="DIENELACTONE HYDROLASE FAMILY PROTEIN (AFU_ORTHOLOGUE AFUA_6G01940)"/>
    <property type="match status" value="1"/>
</dbReference>
<dbReference type="PANTHER" id="PTHR47668:SF1">
    <property type="entry name" value="DIENELACTONE HYDROLASE DOMAIN-CONTAINING PROTEIN-RELATED"/>
    <property type="match status" value="1"/>
</dbReference>
<dbReference type="GO" id="GO:0008806">
    <property type="term" value="F:carboxymethylenebutenolidase activity"/>
    <property type="evidence" value="ECO:0007669"/>
    <property type="project" value="UniProtKB-EC"/>
</dbReference>
<dbReference type="Proteomes" id="UP001217582">
    <property type="component" value="Chromosome 1"/>
</dbReference>
<keyword evidence="4" id="KW-0378">Hydrolase</keyword>
<proteinExistence type="predicted"/>
<keyword evidence="5" id="KW-1185">Reference proteome</keyword>
<evidence type="ECO:0000313" key="5">
    <source>
        <dbReference type="Proteomes" id="UP001217582"/>
    </source>
</evidence>
<dbReference type="InterPro" id="IPR029058">
    <property type="entry name" value="AB_hydrolase_fold"/>
</dbReference>
<dbReference type="SUPFAM" id="SSF53474">
    <property type="entry name" value="alpha/beta-Hydrolases"/>
    <property type="match status" value="1"/>
</dbReference>
<dbReference type="InterPro" id="IPR002925">
    <property type="entry name" value="Dienelactn_hydro"/>
</dbReference>
<evidence type="ECO:0000256" key="2">
    <source>
        <dbReference type="ARBA" id="ARBA00048461"/>
    </source>
</evidence>
<name>A0AAJ5YYQ2_9BASI</name>